<dbReference type="SMART" id="SM00644">
    <property type="entry name" value="Ami_2"/>
    <property type="match status" value="1"/>
</dbReference>
<keyword evidence="6" id="KW-0614">Plasmid</keyword>
<feature type="domain" description="N-acetylmuramoyl-L-alanine amidase" evidence="5">
    <location>
        <begin position="49"/>
        <end position="191"/>
    </location>
</feature>
<dbReference type="Gene3D" id="3.40.80.10">
    <property type="entry name" value="Peptidoglycan recognition protein-like"/>
    <property type="match status" value="1"/>
</dbReference>
<evidence type="ECO:0000313" key="6">
    <source>
        <dbReference type="EMBL" id="UPV76811.1"/>
    </source>
</evidence>
<dbReference type="GO" id="GO:0008745">
    <property type="term" value="F:N-acetylmuramoyl-L-alanine amidase activity"/>
    <property type="evidence" value="ECO:0007669"/>
    <property type="project" value="UniProtKB-EC"/>
</dbReference>
<dbReference type="PROSITE" id="PS51318">
    <property type="entry name" value="TAT"/>
    <property type="match status" value="1"/>
</dbReference>
<comment type="catalytic activity">
    <reaction evidence="1">
        <text>Hydrolyzes the link between N-acetylmuramoyl residues and L-amino acid residues in certain cell-wall glycopeptides.</text>
        <dbReference type="EC" id="3.5.1.28"/>
    </reaction>
</comment>
<keyword evidence="4" id="KW-0961">Cell wall biogenesis/degradation</keyword>
<name>A0A8U0I1P4_9EURY</name>
<dbReference type="InterPro" id="IPR002502">
    <property type="entry name" value="Amidase_domain"/>
</dbReference>
<dbReference type="PANTHER" id="PTHR30417">
    <property type="entry name" value="N-ACETYLMURAMOYL-L-ALANINE AMIDASE AMID"/>
    <property type="match status" value="1"/>
</dbReference>
<keyword evidence="3" id="KW-0378">Hydrolase</keyword>
<geneLocation type="plasmid" evidence="6 7">
    <name>unnamed2</name>
</geneLocation>
<dbReference type="GO" id="GO:0009253">
    <property type="term" value="P:peptidoglycan catabolic process"/>
    <property type="evidence" value="ECO:0007669"/>
    <property type="project" value="InterPro"/>
</dbReference>
<dbReference type="CDD" id="cd06583">
    <property type="entry name" value="PGRP"/>
    <property type="match status" value="1"/>
</dbReference>
<organism evidence="6 7">
    <name type="scientific">Halorussus limi</name>
    <dbReference type="NCBI Taxonomy" id="2938695"/>
    <lineage>
        <taxon>Archaea</taxon>
        <taxon>Methanobacteriati</taxon>
        <taxon>Methanobacteriota</taxon>
        <taxon>Stenosarchaea group</taxon>
        <taxon>Halobacteria</taxon>
        <taxon>Halobacteriales</taxon>
        <taxon>Haladaptataceae</taxon>
        <taxon>Halorussus</taxon>
    </lineage>
</organism>
<evidence type="ECO:0000256" key="3">
    <source>
        <dbReference type="ARBA" id="ARBA00022801"/>
    </source>
</evidence>
<proteinExistence type="predicted"/>
<dbReference type="GO" id="GO:0009254">
    <property type="term" value="P:peptidoglycan turnover"/>
    <property type="evidence" value="ECO:0007669"/>
    <property type="project" value="TreeGrafter"/>
</dbReference>
<dbReference type="InterPro" id="IPR051206">
    <property type="entry name" value="NAMLAA_amidase_2"/>
</dbReference>
<evidence type="ECO:0000256" key="4">
    <source>
        <dbReference type="ARBA" id="ARBA00023316"/>
    </source>
</evidence>
<evidence type="ECO:0000256" key="2">
    <source>
        <dbReference type="ARBA" id="ARBA00011901"/>
    </source>
</evidence>
<dbReference type="Proteomes" id="UP000830729">
    <property type="component" value="Plasmid unnamed2"/>
</dbReference>
<dbReference type="InterPro" id="IPR036505">
    <property type="entry name" value="Amidase/PGRP_sf"/>
</dbReference>
<dbReference type="InterPro" id="IPR019546">
    <property type="entry name" value="TAT_signal_bac_arc"/>
</dbReference>
<dbReference type="InterPro" id="IPR006311">
    <property type="entry name" value="TAT_signal"/>
</dbReference>
<dbReference type="GO" id="GO:0071555">
    <property type="term" value="P:cell wall organization"/>
    <property type="evidence" value="ECO:0007669"/>
    <property type="project" value="UniProtKB-KW"/>
</dbReference>
<dbReference type="AlphaFoldDB" id="A0A8U0I1P4"/>
<evidence type="ECO:0000259" key="5">
    <source>
        <dbReference type="SMART" id="SM00644"/>
    </source>
</evidence>
<reference evidence="6 7" key="1">
    <citation type="submission" date="2022-04" db="EMBL/GenBank/DDBJ databases">
        <title>Diverse halophilic archaea isolated from saline environments.</title>
        <authorList>
            <person name="Cui H.-L."/>
        </authorList>
    </citation>
    <scope>NUCLEOTIDE SEQUENCE [LARGE SCALE GENOMIC DNA]</scope>
    <source>
        <strain evidence="6 7">XZYJT49</strain>
        <plasmid evidence="6 7">unnamed2</plasmid>
    </source>
</reference>
<accession>A0A8U0I1P4</accession>
<dbReference type="GeneID" id="72187592"/>
<dbReference type="EC" id="3.5.1.28" evidence="2"/>
<dbReference type="NCBIfam" id="TIGR01409">
    <property type="entry name" value="TAT_signal_seq"/>
    <property type="match status" value="1"/>
</dbReference>
<dbReference type="SUPFAM" id="SSF55846">
    <property type="entry name" value="N-acetylmuramoyl-L-alanine amidase-like"/>
    <property type="match status" value="1"/>
</dbReference>
<protein>
    <recommendedName>
        <fullName evidence="2">N-acetylmuramoyl-L-alanine amidase</fullName>
        <ecNumber evidence="2">3.5.1.28</ecNumber>
    </recommendedName>
</protein>
<sequence length="206" mass="21953">MQENNDAKSTRRDVLKRAATAGVVGLGGAALGSGTAAAKPAVDWEPADSSNYTAADRGAGKIDWIVIHTVQGSASSAVNWFQDPDADVSAHYTVSEGGHKYQSVSDINIAWHAGGSNYNTYSVGIEHGGYVSESYEDAQYRASAKLASWLCDQYGVPKQHPSNVPYDAANPANGGIIAHSQVPESTHTDPGANWDWDYYIDLVNSY</sequence>
<dbReference type="RefSeq" id="WP_248652844.1">
    <property type="nucleotide sequence ID" value="NZ_CP096661.1"/>
</dbReference>
<dbReference type="KEGG" id="halx:M0R89_20295"/>
<evidence type="ECO:0000256" key="1">
    <source>
        <dbReference type="ARBA" id="ARBA00001561"/>
    </source>
</evidence>
<keyword evidence="7" id="KW-1185">Reference proteome</keyword>
<dbReference type="PANTHER" id="PTHR30417:SF1">
    <property type="entry name" value="N-ACETYLMURAMOYL-L-ALANINE AMIDASE AMID"/>
    <property type="match status" value="1"/>
</dbReference>
<gene>
    <name evidence="6" type="ORF">M0R89_20295</name>
</gene>
<evidence type="ECO:0000313" key="7">
    <source>
        <dbReference type="Proteomes" id="UP000830729"/>
    </source>
</evidence>
<dbReference type="EMBL" id="CP096661">
    <property type="protein sequence ID" value="UPV76811.1"/>
    <property type="molecule type" value="Genomic_DNA"/>
</dbReference>
<dbReference type="Pfam" id="PF01510">
    <property type="entry name" value="Amidase_2"/>
    <property type="match status" value="1"/>
</dbReference>